<evidence type="ECO:0000256" key="7">
    <source>
        <dbReference type="ARBA" id="ARBA00023136"/>
    </source>
</evidence>
<gene>
    <name evidence="10" type="ORF">SAMN05444394_3864</name>
</gene>
<comment type="subcellular location">
    <subcellularLocation>
        <location evidence="1">Cell membrane</location>
    </subcellularLocation>
</comment>
<proteinExistence type="predicted"/>
<dbReference type="GO" id="GO:0005886">
    <property type="term" value="C:plasma membrane"/>
    <property type="evidence" value="ECO:0007669"/>
    <property type="project" value="UniProtKB-SubCell"/>
</dbReference>
<dbReference type="EMBL" id="FSRC01000004">
    <property type="protein sequence ID" value="SIO21533.1"/>
    <property type="molecule type" value="Genomic_DNA"/>
</dbReference>
<keyword evidence="3 8" id="KW-0812">Transmembrane</keyword>
<dbReference type="STRING" id="226505.SAMN05444394_3864"/>
<protein>
    <recommendedName>
        <fullName evidence="9">Pycsar effector protein domain-containing protein</fullName>
    </recommendedName>
</protein>
<feature type="domain" description="Pycsar effector protein" evidence="9">
    <location>
        <begin position="24"/>
        <end position="179"/>
    </location>
</feature>
<sequence>MVKKGEGMEDIPEFDSGIDIIDNYWYLINYLRDLIKASEIKAGLVLSFYGLLINVFFQFSDHLIEVAAEDPVIYIFLSMWFLFSVTSIFYSFRCFMPQIESKFDNSVFFFGDIINSYGTIKEYVKVLEQVSVKRKPLLDQLGEQVYINAKITAAKFRNVNLSIRFLSFNIGLLFVFILYYALRTALQG</sequence>
<name>A0A1N6HP55_9BACT</name>
<evidence type="ECO:0000259" key="9">
    <source>
        <dbReference type="Pfam" id="PF18967"/>
    </source>
</evidence>
<keyword evidence="4" id="KW-0547">Nucleotide-binding</keyword>
<dbReference type="GO" id="GO:0051607">
    <property type="term" value="P:defense response to virus"/>
    <property type="evidence" value="ECO:0007669"/>
    <property type="project" value="UniProtKB-KW"/>
</dbReference>
<dbReference type="Proteomes" id="UP000185221">
    <property type="component" value="Unassembled WGS sequence"/>
</dbReference>
<dbReference type="Pfam" id="PF18967">
    <property type="entry name" value="PycTM"/>
    <property type="match status" value="1"/>
</dbReference>
<dbReference type="OrthoDB" id="823069at2"/>
<evidence type="ECO:0000256" key="5">
    <source>
        <dbReference type="ARBA" id="ARBA00022989"/>
    </source>
</evidence>
<feature type="transmembrane region" description="Helical" evidence="8">
    <location>
        <begin position="165"/>
        <end position="182"/>
    </location>
</feature>
<evidence type="ECO:0000256" key="4">
    <source>
        <dbReference type="ARBA" id="ARBA00022741"/>
    </source>
</evidence>
<keyword evidence="5 8" id="KW-1133">Transmembrane helix</keyword>
<organism evidence="10 11">
    <name type="scientific">Algoriphagus halophilus</name>
    <dbReference type="NCBI Taxonomy" id="226505"/>
    <lineage>
        <taxon>Bacteria</taxon>
        <taxon>Pseudomonadati</taxon>
        <taxon>Bacteroidota</taxon>
        <taxon>Cytophagia</taxon>
        <taxon>Cytophagales</taxon>
        <taxon>Cyclobacteriaceae</taxon>
        <taxon>Algoriphagus</taxon>
    </lineage>
</organism>
<evidence type="ECO:0000256" key="1">
    <source>
        <dbReference type="ARBA" id="ARBA00004236"/>
    </source>
</evidence>
<accession>A0A1N6HP55</accession>
<evidence type="ECO:0000256" key="6">
    <source>
        <dbReference type="ARBA" id="ARBA00023118"/>
    </source>
</evidence>
<evidence type="ECO:0000256" key="2">
    <source>
        <dbReference type="ARBA" id="ARBA00022475"/>
    </source>
</evidence>
<dbReference type="RefSeq" id="WP_074226650.1">
    <property type="nucleotide sequence ID" value="NZ_FSRC01000004.1"/>
</dbReference>
<dbReference type="GO" id="GO:0000166">
    <property type="term" value="F:nucleotide binding"/>
    <property type="evidence" value="ECO:0007669"/>
    <property type="project" value="UniProtKB-KW"/>
</dbReference>
<evidence type="ECO:0000256" key="8">
    <source>
        <dbReference type="SAM" id="Phobius"/>
    </source>
</evidence>
<evidence type="ECO:0000313" key="10">
    <source>
        <dbReference type="EMBL" id="SIO21533.1"/>
    </source>
</evidence>
<keyword evidence="11" id="KW-1185">Reference proteome</keyword>
<dbReference type="AlphaFoldDB" id="A0A1N6HP55"/>
<keyword evidence="6" id="KW-0051">Antiviral defense</keyword>
<keyword evidence="2" id="KW-1003">Cell membrane</keyword>
<dbReference type="InterPro" id="IPR043760">
    <property type="entry name" value="PycTM_dom"/>
</dbReference>
<feature type="transmembrane region" description="Helical" evidence="8">
    <location>
        <begin position="72"/>
        <end position="92"/>
    </location>
</feature>
<evidence type="ECO:0000313" key="11">
    <source>
        <dbReference type="Proteomes" id="UP000185221"/>
    </source>
</evidence>
<reference evidence="11" key="1">
    <citation type="submission" date="2016-11" db="EMBL/GenBank/DDBJ databases">
        <authorList>
            <person name="Varghese N."/>
            <person name="Submissions S."/>
        </authorList>
    </citation>
    <scope>NUCLEOTIDE SEQUENCE [LARGE SCALE GENOMIC DNA]</scope>
    <source>
        <strain evidence="11">DSM 15292</strain>
    </source>
</reference>
<keyword evidence="7 8" id="KW-0472">Membrane</keyword>
<feature type="transmembrane region" description="Helical" evidence="8">
    <location>
        <begin position="42"/>
        <end position="60"/>
    </location>
</feature>
<evidence type="ECO:0000256" key="3">
    <source>
        <dbReference type="ARBA" id="ARBA00022692"/>
    </source>
</evidence>